<dbReference type="InterPro" id="IPR010920">
    <property type="entry name" value="LSM_dom_sf"/>
</dbReference>
<dbReference type="Pfam" id="PF21088">
    <property type="entry name" value="MS_channel_1st"/>
    <property type="match status" value="1"/>
</dbReference>
<evidence type="ECO:0000259" key="9">
    <source>
        <dbReference type="Pfam" id="PF21088"/>
    </source>
</evidence>
<evidence type="ECO:0000256" key="2">
    <source>
        <dbReference type="ARBA" id="ARBA00008017"/>
    </source>
</evidence>
<sequence>MTLAASSLSSNSLWLWFKNAPLHVLTILVISFVVLWVGRRAIARIIARLTSAPENGTRHHQRRRERAMTMGSILRSTMNAAVGVVALVMILGELGLNVAPIIASASVLGLAVSLGAQNIVKDMVSGIFMLFEDQYGVGDHIIINESEGTVESVGLRVTTVRSADGTLWYVRNGEILKLGNKSQP</sequence>
<dbReference type="GO" id="GO:0008381">
    <property type="term" value="F:mechanosensitive monoatomic ion channel activity"/>
    <property type="evidence" value="ECO:0007669"/>
    <property type="project" value="InterPro"/>
</dbReference>
<dbReference type="PANTHER" id="PTHR30460:SF0">
    <property type="entry name" value="MODERATE CONDUCTANCE MECHANOSENSITIVE CHANNEL YBIO"/>
    <property type="match status" value="1"/>
</dbReference>
<dbReference type="InterPro" id="IPR045276">
    <property type="entry name" value="YbiO_bact"/>
</dbReference>
<keyword evidence="6 7" id="KW-0472">Membrane</keyword>
<feature type="transmembrane region" description="Helical" evidence="7">
    <location>
        <begin position="20"/>
        <end position="38"/>
    </location>
</feature>
<dbReference type="Pfam" id="PF00924">
    <property type="entry name" value="MS_channel_2nd"/>
    <property type="match status" value="1"/>
</dbReference>
<feature type="domain" description="Mechanosensitive ion channel MscS" evidence="8">
    <location>
        <begin position="118"/>
        <end position="176"/>
    </location>
</feature>
<dbReference type="EMBL" id="CAEZXB010000047">
    <property type="protein sequence ID" value="CAB4687927.1"/>
    <property type="molecule type" value="Genomic_DNA"/>
</dbReference>
<dbReference type="EMBL" id="CAEZXN010000039">
    <property type="protein sequence ID" value="CAB4704376.1"/>
    <property type="molecule type" value="Genomic_DNA"/>
</dbReference>
<name>A0A6J6Q0Q5_9ZZZZ</name>
<evidence type="ECO:0000256" key="7">
    <source>
        <dbReference type="SAM" id="Phobius"/>
    </source>
</evidence>
<dbReference type="AlphaFoldDB" id="A0A6J6Q0Q5"/>
<dbReference type="InterPro" id="IPR011014">
    <property type="entry name" value="MscS_channel_TM-2"/>
</dbReference>
<evidence type="ECO:0000256" key="4">
    <source>
        <dbReference type="ARBA" id="ARBA00022692"/>
    </source>
</evidence>
<reference evidence="11" key="1">
    <citation type="submission" date="2020-05" db="EMBL/GenBank/DDBJ databases">
        <authorList>
            <person name="Chiriac C."/>
            <person name="Salcher M."/>
            <person name="Ghai R."/>
            <person name="Kavagutti S V."/>
        </authorList>
    </citation>
    <scope>NUCLEOTIDE SEQUENCE</scope>
</reference>
<comment type="similarity">
    <text evidence="2">Belongs to the MscS (TC 1.A.23) family.</text>
</comment>
<comment type="subcellular location">
    <subcellularLocation>
        <location evidence="1">Cell membrane</location>
        <topology evidence="1">Multi-pass membrane protein</topology>
    </subcellularLocation>
</comment>
<dbReference type="InterPro" id="IPR049142">
    <property type="entry name" value="MS_channel_1st"/>
</dbReference>
<feature type="domain" description="Mechanosensitive ion channel transmembrane helices 2/3" evidence="9">
    <location>
        <begin position="82"/>
        <end position="117"/>
    </location>
</feature>
<accession>A0A6J6Q0Q5</accession>
<organism evidence="11">
    <name type="scientific">freshwater metagenome</name>
    <dbReference type="NCBI Taxonomy" id="449393"/>
    <lineage>
        <taxon>unclassified sequences</taxon>
        <taxon>metagenomes</taxon>
        <taxon>ecological metagenomes</taxon>
    </lineage>
</organism>
<evidence type="ECO:0000256" key="1">
    <source>
        <dbReference type="ARBA" id="ARBA00004651"/>
    </source>
</evidence>
<dbReference type="SUPFAM" id="SSF82861">
    <property type="entry name" value="Mechanosensitive channel protein MscS (YggB), transmembrane region"/>
    <property type="match status" value="1"/>
</dbReference>
<keyword evidence="3" id="KW-1003">Cell membrane</keyword>
<dbReference type="SUPFAM" id="SSF50182">
    <property type="entry name" value="Sm-like ribonucleoproteins"/>
    <property type="match status" value="1"/>
</dbReference>
<dbReference type="GO" id="GO:0005886">
    <property type="term" value="C:plasma membrane"/>
    <property type="evidence" value="ECO:0007669"/>
    <property type="project" value="UniProtKB-SubCell"/>
</dbReference>
<evidence type="ECO:0000259" key="8">
    <source>
        <dbReference type="Pfam" id="PF00924"/>
    </source>
</evidence>
<keyword evidence="5 7" id="KW-1133">Transmembrane helix</keyword>
<dbReference type="FunFam" id="2.30.30.60:FF:000001">
    <property type="entry name" value="MscS Mechanosensitive ion channel"/>
    <property type="match status" value="1"/>
</dbReference>
<dbReference type="Gene3D" id="2.30.30.60">
    <property type="match status" value="1"/>
</dbReference>
<evidence type="ECO:0000256" key="6">
    <source>
        <dbReference type="ARBA" id="ARBA00023136"/>
    </source>
</evidence>
<dbReference type="InterPro" id="IPR006685">
    <property type="entry name" value="MscS_channel_2nd"/>
</dbReference>
<protein>
    <submittedName>
        <fullName evidence="11">Unannotated protein</fullName>
    </submittedName>
</protein>
<evidence type="ECO:0000256" key="5">
    <source>
        <dbReference type="ARBA" id="ARBA00022989"/>
    </source>
</evidence>
<evidence type="ECO:0000313" key="11">
    <source>
        <dbReference type="EMBL" id="CAB4704376.1"/>
    </source>
</evidence>
<evidence type="ECO:0000256" key="3">
    <source>
        <dbReference type="ARBA" id="ARBA00022475"/>
    </source>
</evidence>
<dbReference type="PANTHER" id="PTHR30460">
    <property type="entry name" value="MODERATE CONDUCTANCE MECHANOSENSITIVE CHANNEL YBIO"/>
    <property type="match status" value="1"/>
</dbReference>
<gene>
    <name evidence="10" type="ORF">UFOPK2342_01588</name>
    <name evidence="11" type="ORF">UFOPK2423_01352</name>
</gene>
<proteinExistence type="inferred from homology"/>
<feature type="transmembrane region" description="Helical" evidence="7">
    <location>
        <begin position="72"/>
        <end position="92"/>
    </location>
</feature>
<keyword evidence="4 7" id="KW-0812">Transmembrane</keyword>
<dbReference type="Gene3D" id="1.10.287.1260">
    <property type="match status" value="1"/>
</dbReference>
<evidence type="ECO:0000313" key="10">
    <source>
        <dbReference type="EMBL" id="CAB4687927.1"/>
    </source>
</evidence>
<feature type="transmembrane region" description="Helical" evidence="7">
    <location>
        <begin position="98"/>
        <end position="120"/>
    </location>
</feature>
<dbReference type="InterPro" id="IPR023408">
    <property type="entry name" value="MscS_beta-dom_sf"/>
</dbReference>